<reference evidence="6 7" key="1">
    <citation type="submission" date="2018-05" db="EMBL/GenBank/DDBJ databases">
        <title>Genomic Encyclopedia of Type Strains, Phase IV (KMG-IV): sequencing the most valuable type-strain genomes for metagenomic binning, comparative biology and taxonomic classification.</title>
        <authorList>
            <person name="Goeker M."/>
        </authorList>
    </citation>
    <scope>NUCLEOTIDE SEQUENCE [LARGE SCALE GENOMIC DNA]</scope>
    <source>
        <strain evidence="6 7">DSM 23606</strain>
    </source>
</reference>
<evidence type="ECO:0000313" key="6">
    <source>
        <dbReference type="EMBL" id="PWV65732.1"/>
    </source>
</evidence>
<dbReference type="PANTHER" id="PTHR24220:SF659">
    <property type="entry name" value="TRANSPORTER, PUTATIVE-RELATED"/>
    <property type="match status" value="1"/>
</dbReference>
<keyword evidence="7" id="KW-1185">Reference proteome</keyword>
<dbReference type="GO" id="GO:0005886">
    <property type="term" value="C:plasma membrane"/>
    <property type="evidence" value="ECO:0007669"/>
    <property type="project" value="TreeGrafter"/>
</dbReference>
<dbReference type="InterPro" id="IPR003439">
    <property type="entry name" value="ABC_transporter-like_ATP-bd"/>
</dbReference>
<dbReference type="Proteomes" id="UP000246569">
    <property type="component" value="Unassembled WGS sequence"/>
</dbReference>
<name>A0A317MZK5_9GAMM</name>
<dbReference type="Pfam" id="PF00005">
    <property type="entry name" value="ABC_tran"/>
    <property type="match status" value="1"/>
</dbReference>
<dbReference type="OrthoDB" id="9801477at2"/>
<evidence type="ECO:0000259" key="5">
    <source>
        <dbReference type="PROSITE" id="PS50893"/>
    </source>
</evidence>
<accession>A0A317MZK5</accession>
<dbReference type="FunFam" id="3.40.50.300:FF:000032">
    <property type="entry name" value="Export ABC transporter ATP-binding protein"/>
    <property type="match status" value="1"/>
</dbReference>
<keyword evidence="1" id="KW-0813">Transport</keyword>
<organism evidence="6 7">
    <name type="scientific">Plasticicumulans acidivorans</name>
    <dbReference type="NCBI Taxonomy" id="886464"/>
    <lineage>
        <taxon>Bacteria</taxon>
        <taxon>Pseudomonadati</taxon>
        <taxon>Pseudomonadota</taxon>
        <taxon>Gammaproteobacteria</taxon>
        <taxon>Candidatus Competibacteraceae</taxon>
        <taxon>Plasticicumulans</taxon>
    </lineage>
</organism>
<dbReference type="GO" id="GO:0022857">
    <property type="term" value="F:transmembrane transporter activity"/>
    <property type="evidence" value="ECO:0007669"/>
    <property type="project" value="TreeGrafter"/>
</dbReference>
<gene>
    <name evidence="6" type="ORF">C7443_101217</name>
</gene>
<dbReference type="GO" id="GO:0005524">
    <property type="term" value="F:ATP binding"/>
    <property type="evidence" value="ECO:0007669"/>
    <property type="project" value="UniProtKB-KW"/>
</dbReference>
<keyword evidence="3 6" id="KW-0067">ATP-binding</keyword>
<dbReference type="PROSITE" id="PS50893">
    <property type="entry name" value="ABC_TRANSPORTER_2"/>
    <property type="match status" value="1"/>
</dbReference>
<dbReference type="InterPro" id="IPR027417">
    <property type="entry name" value="P-loop_NTPase"/>
</dbReference>
<evidence type="ECO:0000256" key="1">
    <source>
        <dbReference type="ARBA" id="ARBA00022448"/>
    </source>
</evidence>
<sequence>MQGVSKAVREGSSARPLLHSVDLHIAHGEIVALLGASGTGKSTLLNLAAGLEPPDEGTVCLDGVPLDRIHETARTRLRRRAIGFVFQFFNLVPTLSVLENARLPLELNGLDDAATTTRLHALLDAVGLGARLHAWPAQLSGGEQQRVALVRALVHRPALLLADEPTGSLDAESGQRVLQLLIELAREHQSAVLIVTHDASVAAVADRRLKLVAGRLEICPA</sequence>
<evidence type="ECO:0000256" key="2">
    <source>
        <dbReference type="ARBA" id="ARBA00022741"/>
    </source>
</evidence>
<dbReference type="CDD" id="cd03255">
    <property type="entry name" value="ABC_MJ0796_LolCDE_FtsE"/>
    <property type="match status" value="1"/>
</dbReference>
<dbReference type="GO" id="GO:0016887">
    <property type="term" value="F:ATP hydrolysis activity"/>
    <property type="evidence" value="ECO:0007669"/>
    <property type="project" value="InterPro"/>
</dbReference>
<dbReference type="InterPro" id="IPR003593">
    <property type="entry name" value="AAA+_ATPase"/>
</dbReference>
<evidence type="ECO:0000256" key="4">
    <source>
        <dbReference type="ARBA" id="ARBA00038388"/>
    </source>
</evidence>
<dbReference type="SMART" id="SM00382">
    <property type="entry name" value="AAA"/>
    <property type="match status" value="1"/>
</dbReference>
<evidence type="ECO:0000313" key="7">
    <source>
        <dbReference type="Proteomes" id="UP000246569"/>
    </source>
</evidence>
<dbReference type="InterPro" id="IPR017871">
    <property type="entry name" value="ABC_transporter-like_CS"/>
</dbReference>
<evidence type="ECO:0000256" key="3">
    <source>
        <dbReference type="ARBA" id="ARBA00022840"/>
    </source>
</evidence>
<dbReference type="AlphaFoldDB" id="A0A317MZK5"/>
<keyword evidence="2" id="KW-0547">Nucleotide-binding</keyword>
<dbReference type="InterPro" id="IPR017911">
    <property type="entry name" value="MacB-like_ATP-bd"/>
</dbReference>
<dbReference type="Gene3D" id="3.40.50.300">
    <property type="entry name" value="P-loop containing nucleotide triphosphate hydrolases"/>
    <property type="match status" value="1"/>
</dbReference>
<dbReference type="PROSITE" id="PS00211">
    <property type="entry name" value="ABC_TRANSPORTER_1"/>
    <property type="match status" value="1"/>
</dbReference>
<feature type="domain" description="ABC transporter" evidence="5">
    <location>
        <begin position="1"/>
        <end position="221"/>
    </location>
</feature>
<dbReference type="SUPFAM" id="SSF52540">
    <property type="entry name" value="P-loop containing nucleoside triphosphate hydrolases"/>
    <property type="match status" value="1"/>
</dbReference>
<protein>
    <submittedName>
        <fullName evidence="6">Putative ABC transport system ATP-binding protein</fullName>
    </submittedName>
</protein>
<dbReference type="GO" id="GO:1902495">
    <property type="term" value="C:transmembrane transporter complex"/>
    <property type="evidence" value="ECO:0007669"/>
    <property type="project" value="UniProtKB-ARBA"/>
</dbReference>
<comment type="similarity">
    <text evidence="4">Belongs to the ABC transporter superfamily. Macrolide exporter (TC 3.A.1.122) family.</text>
</comment>
<dbReference type="InterPro" id="IPR015854">
    <property type="entry name" value="ABC_transpr_LolD-like"/>
</dbReference>
<dbReference type="EMBL" id="QGTJ01000001">
    <property type="protein sequence ID" value="PWV65732.1"/>
    <property type="molecule type" value="Genomic_DNA"/>
</dbReference>
<proteinExistence type="inferred from homology"/>
<comment type="caution">
    <text evidence="6">The sequence shown here is derived from an EMBL/GenBank/DDBJ whole genome shotgun (WGS) entry which is preliminary data.</text>
</comment>
<dbReference type="PANTHER" id="PTHR24220">
    <property type="entry name" value="IMPORT ATP-BINDING PROTEIN"/>
    <property type="match status" value="1"/>
</dbReference>